<proteinExistence type="predicted"/>
<name>A0ABV0YHW0_9TELE</name>
<dbReference type="Proteomes" id="UP001469553">
    <property type="component" value="Unassembled WGS sequence"/>
</dbReference>
<evidence type="ECO:0000256" key="1">
    <source>
        <dbReference type="SAM" id="MobiDB-lite"/>
    </source>
</evidence>
<sequence length="144" mass="16256">MQSPRPSLHFGKQKPHILTVETSVNKDQAEELIRWVRQQEEILQSMYGEEVELCPSPLFLEEMEEYFVESDWASSGYKPGRNRSTPARPSTKRHRPRRKRSTPAEALPEVCTAAPAEPSTSTASASPEFLLDAYASVSAFHPKI</sequence>
<feature type="compositionally biased region" description="Basic residues" evidence="1">
    <location>
        <begin position="90"/>
        <end position="101"/>
    </location>
</feature>
<organism evidence="2 3">
    <name type="scientific">Ameca splendens</name>
    <dbReference type="NCBI Taxonomy" id="208324"/>
    <lineage>
        <taxon>Eukaryota</taxon>
        <taxon>Metazoa</taxon>
        <taxon>Chordata</taxon>
        <taxon>Craniata</taxon>
        <taxon>Vertebrata</taxon>
        <taxon>Euteleostomi</taxon>
        <taxon>Actinopterygii</taxon>
        <taxon>Neopterygii</taxon>
        <taxon>Teleostei</taxon>
        <taxon>Neoteleostei</taxon>
        <taxon>Acanthomorphata</taxon>
        <taxon>Ovalentaria</taxon>
        <taxon>Atherinomorphae</taxon>
        <taxon>Cyprinodontiformes</taxon>
        <taxon>Goodeidae</taxon>
        <taxon>Ameca</taxon>
    </lineage>
</organism>
<reference evidence="2 3" key="1">
    <citation type="submission" date="2021-06" db="EMBL/GenBank/DDBJ databases">
        <authorList>
            <person name="Palmer J.M."/>
        </authorList>
    </citation>
    <scope>NUCLEOTIDE SEQUENCE [LARGE SCALE GENOMIC DNA]</scope>
    <source>
        <strain evidence="2 3">AS_MEX2019</strain>
        <tissue evidence="2">Muscle</tissue>
    </source>
</reference>
<feature type="compositionally biased region" description="Low complexity" evidence="1">
    <location>
        <begin position="112"/>
        <end position="125"/>
    </location>
</feature>
<evidence type="ECO:0000313" key="3">
    <source>
        <dbReference type="Proteomes" id="UP001469553"/>
    </source>
</evidence>
<accession>A0ABV0YHW0</accession>
<gene>
    <name evidence="2" type="ORF">AMECASPLE_029577</name>
</gene>
<feature type="region of interest" description="Disordered" evidence="1">
    <location>
        <begin position="73"/>
        <end position="125"/>
    </location>
</feature>
<keyword evidence="3" id="KW-1185">Reference proteome</keyword>
<evidence type="ECO:0000313" key="2">
    <source>
        <dbReference type="EMBL" id="MEQ2293086.1"/>
    </source>
</evidence>
<comment type="caution">
    <text evidence="2">The sequence shown here is derived from an EMBL/GenBank/DDBJ whole genome shotgun (WGS) entry which is preliminary data.</text>
</comment>
<dbReference type="EMBL" id="JAHRIP010031616">
    <property type="protein sequence ID" value="MEQ2293086.1"/>
    <property type="molecule type" value="Genomic_DNA"/>
</dbReference>
<protein>
    <submittedName>
        <fullName evidence="2">Uncharacterized protein</fullName>
    </submittedName>
</protein>